<protein>
    <submittedName>
        <fullName evidence="1">Capsular biosynthesis protein</fullName>
    </submittedName>
</protein>
<dbReference type="EMBL" id="QTQV01000003">
    <property type="protein sequence ID" value="RQT19916.1"/>
    <property type="molecule type" value="Genomic_DNA"/>
</dbReference>
<dbReference type="InterPro" id="IPR007833">
    <property type="entry name" value="Capsule_polysaccharide_synth"/>
</dbReference>
<evidence type="ECO:0000313" key="1">
    <source>
        <dbReference type="EMBL" id="RQT19916.1"/>
    </source>
</evidence>
<dbReference type="Proteomes" id="UP000277921">
    <property type="component" value="Unassembled WGS sequence"/>
</dbReference>
<dbReference type="GO" id="GO:0000271">
    <property type="term" value="P:polysaccharide biosynthetic process"/>
    <property type="evidence" value="ECO:0007669"/>
    <property type="project" value="InterPro"/>
</dbReference>
<dbReference type="AlphaFoldDB" id="A0A3N8QL12"/>
<gene>
    <name evidence="1" type="ORF">DF051_06630</name>
</gene>
<evidence type="ECO:0000313" key="2">
    <source>
        <dbReference type="Proteomes" id="UP000277921"/>
    </source>
</evidence>
<dbReference type="GO" id="GO:0015774">
    <property type="term" value="P:polysaccharide transport"/>
    <property type="evidence" value="ECO:0007669"/>
    <property type="project" value="InterPro"/>
</dbReference>
<reference evidence="1 2" key="1">
    <citation type="submission" date="2018-08" db="EMBL/GenBank/DDBJ databases">
        <title>Comparative analysis of Burkholderia isolates from Puerto Rico.</title>
        <authorList>
            <person name="Hall C."/>
            <person name="Sahl J."/>
            <person name="Wagner D."/>
        </authorList>
    </citation>
    <scope>NUCLEOTIDE SEQUENCE [LARGE SCALE GENOMIC DNA]</scope>
    <source>
        <strain evidence="1 2">Bp9025</strain>
    </source>
</reference>
<accession>A0A3N8QL12</accession>
<name>A0A3N8QL12_9BURK</name>
<sequence>MQLMRRTLLCDALHVRQRVTPLRSDPSVAAQTQCIVVIDERETSFADICTPARHRKTNFRTMLDAARSGNPDIELWLFRSADAGKGRWLSVHAELPEGTRILDVSHSLHDVLKHAQAVFAVGASEGMGALLANVPTHIFGSPYYSGWGLTQDYIEMPERSARPPLWTLFEVAFLNLARYLDPFNHRLGTLETALDCIELQHHIASRFSDLNRVAGLQFQWWKRAFATPYLTAGGGALRWVKRNDDFRSGEHAAIWGGRSTNGLPSSISHFRMEDGFIHSTGLGSDMSPPFSQVIDRRGIYFDASHPNDLTDILNQATFDDAELLRAENLKLAIVRSGITKYNLGRRKPVWQAPPDKQIILVVGQVADDASIRLGTGNITTSEELLEAVRARRPDAFIIYKPHPDVLSGNRTGLISATHSANIVDMEADIISLIEASNELHTLSSLAGFDALIRGKTVFTYGLPFYAGWGLTHDALTQPWRTRRLSLDMLIAGVFFRYAVYWDWDLELFTTPESIVRQLAEPSARPLVKIRQNRLRPIVKAIRWIRNARRYVAWCIRQQFAA</sequence>
<comment type="caution">
    <text evidence="1">The sequence shown here is derived from an EMBL/GenBank/DDBJ whole genome shotgun (WGS) entry which is preliminary data.</text>
</comment>
<dbReference type="Pfam" id="PF05159">
    <property type="entry name" value="Capsule_synth"/>
    <property type="match status" value="2"/>
</dbReference>
<proteinExistence type="predicted"/>
<organism evidence="1 2">
    <name type="scientific">Burkholderia contaminans</name>
    <dbReference type="NCBI Taxonomy" id="488447"/>
    <lineage>
        <taxon>Bacteria</taxon>
        <taxon>Pseudomonadati</taxon>
        <taxon>Pseudomonadota</taxon>
        <taxon>Betaproteobacteria</taxon>
        <taxon>Burkholderiales</taxon>
        <taxon>Burkholderiaceae</taxon>
        <taxon>Burkholderia</taxon>
        <taxon>Burkholderia cepacia complex</taxon>
    </lineage>
</organism>
<dbReference type="CDD" id="cd16439">
    <property type="entry name" value="beta_Kdo_transferase_KpsC_2"/>
    <property type="match status" value="1"/>
</dbReference>